<evidence type="ECO:0000256" key="5">
    <source>
        <dbReference type="ARBA" id="ARBA00035114"/>
    </source>
</evidence>
<dbReference type="PANTHER" id="PTHR31509">
    <property type="entry name" value="BPS1-LIKE PROTEIN"/>
    <property type="match status" value="1"/>
</dbReference>
<evidence type="ECO:0000256" key="3">
    <source>
        <dbReference type="ARBA" id="ARBA00022989"/>
    </source>
</evidence>
<sequence length="65" mass="7633">MILHSHRSRVINPHLDRLVNEFNERSVKALDVCNAIRDGVEMVKQWEKQLEIVVCALDHKRIISE</sequence>
<name>A0A392T985_9FABA</name>
<feature type="non-terminal residue" evidence="6">
    <location>
        <position position="65"/>
    </location>
</feature>
<reference evidence="6 7" key="1">
    <citation type="journal article" date="2018" name="Front. Plant Sci.">
        <title>Red Clover (Trifolium pratense) and Zigzag Clover (T. medium) - A Picture of Genomic Similarities and Differences.</title>
        <authorList>
            <person name="Dluhosova J."/>
            <person name="Istvanek J."/>
            <person name="Nedelnik J."/>
            <person name="Repkova J."/>
        </authorList>
    </citation>
    <scope>NUCLEOTIDE SEQUENCE [LARGE SCALE GENOMIC DNA]</scope>
    <source>
        <strain evidence="7">cv. 10/8</strain>
        <tissue evidence="6">Leaf</tissue>
    </source>
</reference>
<keyword evidence="2" id="KW-0812">Transmembrane</keyword>
<dbReference type="GO" id="GO:0016020">
    <property type="term" value="C:membrane"/>
    <property type="evidence" value="ECO:0007669"/>
    <property type="project" value="UniProtKB-SubCell"/>
</dbReference>
<comment type="similarity">
    <text evidence="5">Belongs to the ROH1 family.</text>
</comment>
<comment type="subcellular location">
    <subcellularLocation>
        <location evidence="1">Membrane</location>
        <topology evidence="1">Single-pass membrane protein</topology>
    </subcellularLocation>
</comment>
<comment type="caution">
    <text evidence="6">The sequence shown here is derived from an EMBL/GenBank/DDBJ whole genome shotgun (WGS) entry which is preliminary data.</text>
</comment>
<evidence type="ECO:0000313" key="6">
    <source>
        <dbReference type="EMBL" id="MCI57651.1"/>
    </source>
</evidence>
<proteinExistence type="inferred from homology"/>
<accession>A0A392T985</accession>
<keyword evidence="7" id="KW-1185">Reference proteome</keyword>
<dbReference type="AlphaFoldDB" id="A0A392T985"/>
<organism evidence="6 7">
    <name type="scientific">Trifolium medium</name>
    <dbReference type="NCBI Taxonomy" id="97028"/>
    <lineage>
        <taxon>Eukaryota</taxon>
        <taxon>Viridiplantae</taxon>
        <taxon>Streptophyta</taxon>
        <taxon>Embryophyta</taxon>
        <taxon>Tracheophyta</taxon>
        <taxon>Spermatophyta</taxon>
        <taxon>Magnoliopsida</taxon>
        <taxon>eudicotyledons</taxon>
        <taxon>Gunneridae</taxon>
        <taxon>Pentapetalae</taxon>
        <taxon>rosids</taxon>
        <taxon>fabids</taxon>
        <taxon>Fabales</taxon>
        <taxon>Fabaceae</taxon>
        <taxon>Papilionoideae</taxon>
        <taxon>50 kb inversion clade</taxon>
        <taxon>NPAAA clade</taxon>
        <taxon>Hologalegina</taxon>
        <taxon>IRL clade</taxon>
        <taxon>Trifolieae</taxon>
        <taxon>Trifolium</taxon>
    </lineage>
</organism>
<protein>
    <submittedName>
        <fullName evidence="6">Plant/F1M20-13 protein</fullName>
    </submittedName>
</protein>
<keyword evidence="4" id="KW-0472">Membrane</keyword>
<dbReference type="Proteomes" id="UP000265520">
    <property type="component" value="Unassembled WGS sequence"/>
</dbReference>
<dbReference type="InterPro" id="IPR008511">
    <property type="entry name" value="ROH1-like"/>
</dbReference>
<evidence type="ECO:0000256" key="4">
    <source>
        <dbReference type="ARBA" id="ARBA00023136"/>
    </source>
</evidence>
<evidence type="ECO:0000256" key="2">
    <source>
        <dbReference type="ARBA" id="ARBA00022692"/>
    </source>
</evidence>
<keyword evidence="3" id="KW-1133">Transmembrane helix</keyword>
<dbReference type="EMBL" id="LXQA010532714">
    <property type="protein sequence ID" value="MCI57651.1"/>
    <property type="molecule type" value="Genomic_DNA"/>
</dbReference>
<dbReference type="Pfam" id="PF05633">
    <property type="entry name" value="ROH1-like"/>
    <property type="match status" value="1"/>
</dbReference>
<evidence type="ECO:0000256" key="1">
    <source>
        <dbReference type="ARBA" id="ARBA00004167"/>
    </source>
</evidence>
<evidence type="ECO:0000313" key="7">
    <source>
        <dbReference type="Proteomes" id="UP000265520"/>
    </source>
</evidence>